<keyword evidence="3" id="KW-1185">Reference proteome</keyword>
<dbReference type="InterPro" id="IPR018721">
    <property type="entry name" value="DUF2252"/>
</dbReference>
<dbReference type="RefSeq" id="WP_270043732.1">
    <property type="nucleotide sequence ID" value="NZ_JAPDOD010000034.1"/>
</dbReference>
<reference evidence="2" key="1">
    <citation type="submission" date="2022-10" db="EMBL/GenBank/DDBJ databases">
        <title>The WGS of Solirubrobacter ginsenosidimutans DSM 21036.</title>
        <authorList>
            <person name="Jiang Z."/>
        </authorList>
    </citation>
    <scope>NUCLEOTIDE SEQUENCE</scope>
    <source>
        <strain evidence="2">DSM 21036</strain>
    </source>
</reference>
<protein>
    <submittedName>
        <fullName evidence="2">DUF2252 domain-containing protein</fullName>
    </submittedName>
</protein>
<dbReference type="EMBL" id="JAPDOD010000034">
    <property type="protein sequence ID" value="MDA0164479.1"/>
    <property type="molecule type" value="Genomic_DNA"/>
</dbReference>
<evidence type="ECO:0000313" key="3">
    <source>
        <dbReference type="Proteomes" id="UP001149140"/>
    </source>
</evidence>
<comment type="caution">
    <text evidence="2">The sequence shown here is derived from an EMBL/GenBank/DDBJ whole genome shotgun (WGS) entry which is preliminary data.</text>
</comment>
<gene>
    <name evidence="2" type="ORF">OM076_29685</name>
</gene>
<name>A0A9X3MXE3_9ACTN</name>
<evidence type="ECO:0000256" key="1">
    <source>
        <dbReference type="SAM" id="MobiDB-lite"/>
    </source>
</evidence>
<feature type="region of interest" description="Disordered" evidence="1">
    <location>
        <begin position="1"/>
        <end position="34"/>
    </location>
</feature>
<evidence type="ECO:0000313" key="2">
    <source>
        <dbReference type="EMBL" id="MDA0164479.1"/>
    </source>
</evidence>
<dbReference type="PANTHER" id="PTHR39441:SF1">
    <property type="entry name" value="DUF2252 DOMAIN-CONTAINING PROTEIN"/>
    <property type="match status" value="1"/>
</dbReference>
<feature type="compositionally biased region" description="Low complexity" evidence="1">
    <location>
        <begin position="12"/>
        <end position="23"/>
    </location>
</feature>
<sequence>MGVALDETSVQRGKAARAASPRSSHAEWAQPPQRQDPVAVLAAQDVTRIPQLVPLRYGRMLVSPFTFFRGAAAIMAADLATTPISGLRAQLCGDAHLSNFGGFAAPDRSLVFDLNDFDETLPGPWEWDLKRLAASLAVAGRDRGFSTSAREDVVRGGVRAYRRAMREFAGMRTLDVWYARLEVESLFARWGKRLDSAGRRTVDKTIAKAHGKDSLRAFAKLTHTVDGRPRIVSQPPLIIPVEELAPEREAHDIDEFLRTLVAQYAGTLPDDRRVLIDGYRPVHFAHKVVGVGSVGNQAWIVLAMGHDDGDPLFLQVKEASASVLEPFAGKSAYTHPGRRVVEGQRLMQAASDILLGWLTVQDDKTGVPRNYYVRQLWDAKASAQLDAVPASDLEAYAEICGWTLARAHARSGDRCAIAAYIGSSDRLDRALVRFAEAYADQNERDYEALVAAAKSGRVIADGFES</sequence>
<dbReference type="Proteomes" id="UP001149140">
    <property type="component" value="Unassembled WGS sequence"/>
</dbReference>
<proteinExistence type="predicted"/>
<dbReference type="Pfam" id="PF10009">
    <property type="entry name" value="DUF2252"/>
    <property type="match status" value="1"/>
</dbReference>
<dbReference type="PANTHER" id="PTHR39441">
    <property type="entry name" value="DUF2252 DOMAIN-CONTAINING PROTEIN"/>
    <property type="match status" value="1"/>
</dbReference>
<accession>A0A9X3MXE3</accession>
<dbReference type="AlphaFoldDB" id="A0A9X3MXE3"/>
<organism evidence="2 3">
    <name type="scientific">Solirubrobacter ginsenosidimutans</name>
    <dbReference type="NCBI Taxonomy" id="490573"/>
    <lineage>
        <taxon>Bacteria</taxon>
        <taxon>Bacillati</taxon>
        <taxon>Actinomycetota</taxon>
        <taxon>Thermoleophilia</taxon>
        <taxon>Solirubrobacterales</taxon>
        <taxon>Solirubrobacteraceae</taxon>
        <taxon>Solirubrobacter</taxon>
    </lineage>
</organism>